<dbReference type="KEGG" id="pgr:PGTG_09602"/>
<dbReference type="HOGENOM" id="CLU_1366848_0_0_1"/>
<accession>E3KHW4</accession>
<gene>
    <name evidence="1" type="ORF">PGTG_09602</name>
</gene>
<organism evidence="1 2">
    <name type="scientific">Puccinia graminis f. sp. tritici (strain CRL 75-36-700-3 / race SCCL)</name>
    <name type="common">Black stem rust fungus</name>
    <dbReference type="NCBI Taxonomy" id="418459"/>
    <lineage>
        <taxon>Eukaryota</taxon>
        <taxon>Fungi</taxon>
        <taxon>Dikarya</taxon>
        <taxon>Basidiomycota</taxon>
        <taxon>Pucciniomycotina</taxon>
        <taxon>Pucciniomycetes</taxon>
        <taxon>Pucciniales</taxon>
        <taxon>Pucciniaceae</taxon>
        <taxon>Puccinia</taxon>
    </lineage>
</organism>
<dbReference type="AlphaFoldDB" id="E3KHW4"/>
<dbReference type="InParanoid" id="E3KHW4"/>
<proteinExistence type="predicted"/>
<dbReference type="VEuPathDB" id="FungiDB:PGTG_09602"/>
<dbReference type="RefSeq" id="XP_003328308.1">
    <property type="nucleotide sequence ID" value="XM_003328260.1"/>
</dbReference>
<dbReference type="EMBL" id="DS178288">
    <property type="protein sequence ID" value="EFP83889.1"/>
    <property type="molecule type" value="Genomic_DNA"/>
</dbReference>
<protein>
    <submittedName>
        <fullName evidence="1">Uncharacterized protein</fullName>
    </submittedName>
</protein>
<dbReference type="Proteomes" id="UP000008783">
    <property type="component" value="Unassembled WGS sequence"/>
</dbReference>
<name>E3KHW4_PUCGT</name>
<evidence type="ECO:0000313" key="1">
    <source>
        <dbReference type="EMBL" id="EFP83889.1"/>
    </source>
</evidence>
<keyword evidence="2" id="KW-1185">Reference proteome</keyword>
<evidence type="ECO:0000313" key="2">
    <source>
        <dbReference type="Proteomes" id="UP000008783"/>
    </source>
</evidence>
<reference evidence="2" key="2">
    <citation type="journal article" date="2011" name="Proc. Natl. Acad. Sci. U.S.A.">
        <title>Obligate biotrophy features unraveled by the genomic analysis of rust fungi.</title>
        <authorList>
            <person name="Duplessis S."/>
            <person name="Cuomo C.A."/>
            <person name="Lin Y.-C."/>
            <person name="Aerts A."/>
            <person name="Tisserant E."/>
            <person name="Veneault-Fourrey C."/>
            <person name="Joly D.L."/>
            <person name="Hacquard S."/>
            <person name="Amselem J."/>
            <person name="Cantarel B.L."/>
            <person name="Chiu R."/>
            <person name="Coutinho P.M."/>
            <person name="Feau N."/>
            <person name="Field M."/>
            <person name="Frey P."/>
            <person name="Gelhaye E."/>
            <person name="Goldberg J."/>
            <person name="Grabherr M.G."/>
            <person name="Kodira C.D."/>
            <person name="Kohler A."/>
            <person name="Kuees U."/>
            <person name="Lindquist E.A."/>
            <person name="Lucas S.M."/>
            <person name="Mago R."/>
            <person name="Mauceli E."/>
            <person name="Morin E."/>
            <person name="Murat C."/>
            <person name="Pangilinan J.L."/>
            <person name="Park R."/>
            <person name="Pearson M."/>
            <person name="Quesneville H."/>
            <person name="Rouhier N."/>
            <person name="Sakthikumar S."/>
            <person name="Salamov A.A."/>
            <person name="Schmutz J."/>
            <person name="Selles B."/>
            <person name="Shapiro H."/>
            <person name="Tanguay P."/>
            <person name="Tuskan G.A."/>
            <person name="Henrissat B."/>
            <person name="Van de Peer Y."/>
            <person name="Rouze P."/>
            <person name="Ellis J.G."/>
            <person name="Dodds P.N."/>
            <person name="Schein J.E."/>
            <person name="Zhong S."/>
            <person name="Hamelin R.C."/>
            <person name="Grigoriev I.V."/>
            <person name="Szabo L.J."/>
            <person name="Martin F."/>
        </authorList>
    </citation>
    <scope>NUCLEOTIDE SEQUENCE [LARGE SCALE GENOMIC DNA]</scope>
    <source>
        <strain evidence="2">CRL 75-36-700-3 / race SCCL</strain>
    </source>
</reference>
<dbReference type="GeneID" id="10532578"/>
<reference key="1">
    <citation type="submission" date="2007-01" db="EMBL/GenBank/DDBJ databases">
        <title>The Genome Sequence of Puccinia graminis f. sp. tritici Strain CRL 75-36-700-3.</title>
        <authorList>
            <consortium name="The Broad Institute Genome Sequencing Platform"/>
            <person name="Birren B."/>
            <person name="Lander E."/>
            <person name="Galagan J."/>
            <person name="Nusbaum C."/>
            <person name="Devon K."/>
            <person name="Cuomo C."/>
            <person name="Jaffe D."/>
            <person name="Butler J."/>
            <person name="Alvarez P."/>
            <person name="Gnerre S."/>
            <person name="Grabherr M."/>
            <person name="Mauceli E."/>
            <person name="Brockman W."/>
            <person name="Young S."/>
            <person name="LaButti K."/>
            <person name="Sykes S."/>
            <person name="DeCaprio D."/>
            <person name="Crawford M."/>
            <person name="Koehrsen M."/>
            <person name="Engels R."/>
            <person name="Montgomery P."/>
            <person name="Pearson M."/>
            <person name="Howarth C."/>
            <person name="Larson L."/>
            <person name="White J."/>
            <person name="Zeng Q."/>
            <person name="Kodira C."/>
            <person name="Yandava C."/>
            <person name="Alvarado L."/>
            <person name="O'Leary S."/>
            <person name="Szabo L."/>
            <person name="Dean R."/>
            <person name="Schein J."/>
        </authorList>
    </citation>
    <scope>NUCLEOTIDE SEQUENCE</scope>
    <source>
        <strain>CRL 75-36-700-3</strain>
    </source>
</reference>
<sequence>MHVPGILIRAAPSSVWLSRETGVLLQSDRKLPAKQNIEQVSLKARLAFRPDFRPRLGLHPILGDGLLIVTCRDISSVPLVIPSIVRHPAGYCCHHQTRAVVLRLIYSGSASTQHLHVCLPSDNSDHDLSYPRQFDSYLSAFLPAVLIKRKPKDIVVQAATKQFLIWRSRARQITATKIKISLNIREEFAPSSSPWNLAGT</sequence>